<evidence type="ECO:0000259" key="2">
    <source>
        <dbReference type="PROSITE" id="PS50206"/>
    </source>
</evidence>
<feature type="chain" id="PRO_5037586031" evidence="1">
    <location>
        <begin position="26"/>
        <end position="560"/>
    </location>
</feature>
<reference evidence="3" key="1">
    <citation type="journal article" date="2021" name="Microb. Physiol.">
        <title>Proteogenomic Insights into the Physiology of Marine, Sulfate-Reducing, Filamentous Desulfonema limicola and Desulfonema magnum.</title>
        <authorList>
            <person name="Schnaars V."/>
            <person name="Wohlbrand L."/>
            <person name="Scheve S."/>
            <person name="Hinrichs C."/>
            <person name="Reinhardt R."/>
            <person name="Rabus R."/>
        </authorList>
    </citation>
    <scope>NUCLEOTIDE SEQUENCE</scope>
    <source>
        <strain evidence="3">5ac10</strain>
    </source>
</reference>
<dbReference type="PROSITE" id="PS50206">
    <property type="entry name" value="RHODANESE_3"/>
    <property type="match status" value="1"/>
</dbReference>
<evidence type="ECO:0000313" key="4">
    <source>
        <dbReference type="Proteomes" id="UP000663720"/>
    </source>
</evidence>
<evidence type="ECO:0000256" key="1">
    <source>
        <dbReference type="SAM" id="SignalP"/>
    </source>
</evidence>
<proteinExistence type="predicted"/>
<dbReference type="Proteomes" id="UP000663720">
    <property type="component" value="Chromosome"/>
</dbReference>
<dbReference type="SUPFAM" id="SSF52821">
    <property type="entry name" value="Rhodanese/Cell cycle control phosphatase"/>
    <property type="match status" value="1"/>
</dbReference>
<dbReference type="SMART" id="SM00450">
    <property type="entry name" value="RHOD"/>
    <property type="match status" value="1"/>
</dbReference>
<dbReference type="EMBL" id="CP061799">
    <property type="protein sequence ID" value="QTA80403.1"/>
    <property type="molecule type" value="Genomic_DNA"/>
</dbReference>
<dbReference type="InterPro" id="IPR036873">
    <property type="entry name" value="Rhodanese-like_dom_sf"/>
</dbReference>
<evidence type="ECO:0000313" key="3">
    <source>
        <dbReference type="EMBL" id="QTA80403.1"/>
    </source>
</evidence>
<feature type="signal peptide" evidence="1">
    <location>
        <begin position="1"/>
        <end position="25"/>
    </location>
</feature>
<dbReference type="PANTHER" id="PTHR43031">
    <property type="entry name" value="FAD-DEPENDENT OXIDOREDUCTASE"/>
    <property type="match status" value="1"/>
</dbReference>
<dbReference type="KEGG" id="dli:dnl_27060"/>
<dbReference type="CDD" id="cd00158">
    <property type="entry name" value="RHOD"/>
    <property type="match status" value="1"/>
</dbReference>
<dbReference type="InterPro" id="IPR001763">
    <property type="entry name" value="Rhodanese-like_dom"/>
</dbReference>
<dbReference type="Pfam" id="PF00581">
    <property type="entry name" value="Rhodanese"/>
    <property type="match status" value="1"/>
</dbReference>
<protein>
    <submittedName>
        <fullName evidence="3">Rhodanese-like domain-containing protein</fullName>
    </submittedName>
</protein>
<accession>A0A975B7S6</accession>
<gene>
    <name evidence="3" type="ORF">dnl_27060</name>
</gene>
<dbReference type="InterPro" id="IPR050229">
    <property type="entry name" value="GlpE_sulfurtransferase"/>
</dbReference>
<dbReference type="PANTHER" id="PTHR43031:SF1">
    <property type="entry name" value="PYRIDINE NUCLEOTIDE-DISULPHIDE OXIDOREDUCTASE"/>
    <property type="match status" value="1"/>
</dbReference>
<organism evidence="3 4">
    <name type="scientific">Desulfonema limicola</name>
    <dbReference type="NCBI Taxonomy" id="45656"/>
    <lineage>
        <taxon>Bacteria</taxon>
        <taxon>Pseudomonadati</taxon>
        <taxon>Thermodesulfobacteriota</taxon>
        <taxon>Desulfobacteria</taxon>
        <taxon>Desulfobacterales</taxon>
        <taxon>Desulfococcaceae</taxon>
        <taxon>Desulfonema</taxon>
    </lineage>
</organism>
<sequence length="560" mass="62521">MVKSIFRYNIMALFMLILVTSSAFAYTDVTVEEAVQLIQDNDKLIIVDIRESYEFCDENGHIVNAVNYPYNSGFFDDNYTDFSQEDYILIVCSIDNRSIQASEFLDLQGYSNVYNLSAGMEAWEGDTIACEEEENDDTPFKISLLYYPYIASNGDWETEIALINDDDAQLNGILKAYNNKGQYLSEISIELSPLSRKEIVIGNEYINPEQVNYIIFESNSENAEVKGYLKFYREGLYRASVPAVQDTEINTGDIFISHIASDSDWWTGISLLNTNSSPVELSIEFDNGIIRQKTLAANMQQTFLIRDIFDGQPQQGIRSAVIRGGSGVIGLELFGSTENSGKNYLSGILLKDDTASELYFPHIASDQNWWTGIAVYNTSNIENFITVIPFKSDGTMLASDAVSILISPYMQYATLFKDLGFPAEAAWIKIKSQEPVTGFGLFATHSGNQMAGCTGVNTTQNKGTFPKLEKNGWTGIAFVNTEGDLANITLTAYDDGGNFIADEIMEVLPYEKKVYMAEEFFKDKDISDATYIRYSSNMRIAAFQLNGSSDGMMLDGLPGR</sequence>
<keyword evidence="4" id="KW-1185">Reference proteome</keyword>
<name>A0A975B7S6_9BACT</name>
<dbReference type="RefSeq" id="WP_207692052.1">
    <property type="nucleotide sequence ID" value="NZ_CP061799.1"/>
</dbReference>
<keyword evidence="1" id="KW-0732">Signal</keyword>
<feature type="domain" description="Rhodanese" evidence="2">
    <location>
        <begin position="40"/>
        <end position="132"/>
    </location>
</feature>
<dbReference type="Gene3D" id="3.40.250.10">
    <property type="entry name" value="Rhodanese-like domain"/>
    <property type="match status" value="1"/>
</dbReference>
<dbReference type="AlphaFoldDB" id="A0A975B7S6"/>